<dbReference type="Pfam" id="PF13366">
    <property type="entry name" value="PDDEXK_3"/>
    <property type="match status" value="1"/>
</dbReference>
<protein>
    <submittedName>
        <fullName evidence="1">GxxExxY protein</fullName>
    </submittedName>
</protein>
<dbReference type="Proteomes" id="UP000265540">
    <property type="component" value="Unassembled WGS sequence"/>
</dbReference>
<sequence length="46" mass="5304">MKTIASIEPIHEAQLLTYLKLGGWKLGLLINFNVTVLKEGIRRRRL</sequence>
<gene>
    <name evidence="1" type="ORF">C4561_01950</name>
</gene>
<evidence type="ECO:0000313" key="2">
    <source>
        <dbReference type="Proteomes" id="UP000265540"/>
    </source>
</evidence>
<dbReference type="InterPro" id="IPR026350">
    <property type="entry name" value="GxxExxY"/>
</dbReference>
<evidence type="ECO:0000313" key="1">
    <source>
        <dbReference type="EMBL" id="RJR27583.1"/>
    </source>
</evidence>
<dbReference type="NCBIfam" id="TIGR04256">
    <property type="entry name" value="GxxExxY"/>
    <property type="match status" value="1"/>
</dbReference>
<accession>A0A3A4ZEJ1</accession>
<name>A0A3A4ZEJ1_UNCKA</name>
<comment type="caution">
    <text evidence="1">The sequence shown here is derived from an EMBL/GenBank/DDBJ whole genome shotgun (WGS) entry which is preliminary data.</text>
</comment>
<organism evidence="1 2">
    <name type="scientific">candidate division WWE3 bacterium</name>
    <dbReference type="NCBI Taxonomy" id="2053526"/>
    <lineage>
        <taxon>Bacteria</taxon>
        <taxon>Katanobacteria</taxon>
    </lineage>
</organism>
<dbReference type="AlphaFoldDB" id="A0A3A4ZEJ1"/>
<dbReference type="EMBL" id="QZJF01000009">
    <property type="protein sequence ID" value="RJR27583.1"/>
    <property type="molecule type" value="Genomic_DNA"/>
</dbReference>
<reference evidence="1 2" key="1">
    <citation type="journal article" date="2017" name="ISME J.">
        <title>Energy and carbon metabolisms in a deep terrestrial subsurface fluid microbial community.</title>
        <authorList>
            <person name="Momper L."/>
            <person name="Jungbluth S.P."/>
            <person name="Lee M.D."/>
            <person name="Amend J.P."/>
        </authorList>
    </citation>
    <scope>NUCLEOTIDE SEQUENCE [LARGE SCALE GENOMIC DNA]</scope>
    <source>
        <strain evidence="1">SURF_46</strain>
    </source>
</reference>
<proteinExistence type="predicted"/>